<evidence type="ECO:0000313" key="2">
    <source>
        <dbReference type="Proteomes" id="UP000053989"/>
    </source>
</evidence>
<dbReference type="HOGENOM" id="CLU_3020095_0_0_1"/>
<evidence type="ECO:0000313" key="1">
    <source>
        <dbReference type="EMBL" id="KIM64344.1"/>
    </source>
</evidence>
<sequence length="56" mass="6773">SHRRQLLHFTRNRLSPSTIRAYLRLGALGRCNLLSWKTFWQPFTSRKRKQSEDVEE</sequence>
<dbReference type="EMBL" id="KN822029">
    <property type="protein sequence ID" value="KIM64344.1"/>
    <property type="molecule type" value="Genomic_DNA"/>
</dbReference>
<proteinExistence type="predicted"/>
<accession>A0A0C3E7D2</accession>
<organism evidence="1 2">
    <name type="scientific">Scleroderma citrinum Foug A</name>
    <dbReference type="NCBI Taxonomy" id="1036808"/>
    <lineage>
        <taxon>Eukaryota</taxon>
        <taxon>Fungi</taxon>
        <taxon>Dikarya</taxon>
        <taxon>Basidiomycota</taxon>
        <taxon>Agaricomycotina</taxon>
        <taxon>Agaricomycetes</taxon>
        <taxon>Agaricomycetidae</taxon>
        <taxon>Boletales</taxon>
        <taxon>Sclerodermatineae</taxon>
        <taxon>Sclerodermataceae</taxon>
        <taxon>Scleroderma</taxon>
    </lineage>
</organism>
<name>A0A0C3E7D2_9AGAM</name>
<protein>
    <submittedName>
        <fullName evidence="1">Uncharacterized protein</fullName>
    </submittedName>
</protein>
<reference evidence="2" key="2">
    <citation type="submission" date="2015-01" db="EMBL/GenBank/DDBJ databases">
        <title>Evolutionary Origins and Diversification of the Mycorrhizal Mutualists.</title>
        <authorList>
            <consortium name="DOE Joint Genome Institute"/>
            <consortium name="Mycorrhizal Genomics Consortium"/>
            <person name="Kohler A."/>
            <person name="Kuo A."/>
            <person name="Nagy L.G."/>
            <person name="Floudas D."/>
            <person name="Copeland A."/>
            <person name="Barry K.W."/>
            <person name="Cichocki N."/>
            <person name="Veneault-Fourrey C."/>
            <person name="LaButti K."/>
            <person name="Lindquist E.A."/>
            <person name="Lipzen A."/>
            <person name="Lundell T."/>
            <person name="Morin E."/>
            <person name="Murat C."/>
            <person name="Riley R."/>
            <person name="Ohm R."/>
            <person name="Sun H."/>
            <person name="Tunlid A."/>
            <person name="Henrissat B."/>
            <person name="Grigoriev I.V."/>
            <person name="Hibbett D.S."/>
            <person name="Martin F."/>
        </authorList>
    </citation>
    <scope>NUCLEOTIDE SEQUENCE [LARGE SCALE GENOMIC DNA]</scope>
    <source>
        <strain evidence="2">Foug A</strain>
    </source>
</reference>
<dbReference type="OrthoDB" id="1715602at2759"/>
<feature type="non-terminal residue" evidence="1">
    <location>
        <position position="1"/>
    </location>
</feature>
<dbReference type="InParanoid" id="A0A0C3E7D2"/>
<keyword evidence="2" id="KW-1185">Reference proteome</keyword>
<dbReference type="Proteomes" id="UP000053989">
    <property type="component" value="Unassembled WGS sequence"/>
</dbReference>
<dbReference type="AlphaFoldDB" id="A0A0C3E7D2"/>
<reference evidence="1 2" key="1">
    <citation type="submission" date="2014-04" db="EMBL/GenBank/DDBJ databases">
        <authorList>
            <consortium name="DOE Joint Genome Institute"/>
            <person name="Kuo A."/>
            <person name="Kohler A."/>
            <person name="Nagy L.G."/>
            <person name="Floudas D."/>
            <person name="Copeland A."/>
            <person name="Barry K.W."/>
            <person name="Cichocki N."/>
            <person name="Veneault-Fourrey C."/>
            <person name="LaButti K."/>
            <person name="Lindquist E.A."/>
            <person name="Lipzen A."/>
            <person name="Lundell T."/>
            <person name="Morin E."/>
            <person name="Murat C."/>
            <person name="Sun H."/>
            <person name="Tunlid A."/>
            <person name="Henrissat B."/>
            <person name="Grigoriev I.V."/>
            <person name="Hibbett D.S."/>
            <person name="Martin F."/>
            <person name="Nordberg H.P."/>
            <person name="Cantor M.N."/>
            <person name="Hua S.X."/>
        </authorList>
    </citation>
    <scope>NUCLEOTIDE SEQUENCE [LARGE SCALE GENOMIC DNA]</scope>
    <source>
        <strain evidence="1 2">Foug A</strain>
    </source>
</reference>
<gene>
    <name evidence="1" type="ORF">SCLCIDRAFT_115483</name>
</gene>